<evidence type="ECO:0000313" key="2">
    <source>
        <dbReference type="Proteomes" id="UP000239047"/>
    </source>
</evidence>
<gene>
    <name evidence="1" type="ORF">C4B60_11725</name>
</gene>
<accession>A0A2S5GBI0</accession>
<dbReference type="OrthoDB" id="2112831at2"/>
<name>A0A2S5GBI0_9BACL</name>
<sequence>MQITQLRMQSSPAILGINHTESSQSIRQPKAELNLQSPKAEMSIRSPKGILTIDQSQAWAATGLKPTSQQIADEARKGIQEAYAGTSRRTREGTQLMEIENGGNAVSRIARQRSDLPMKFSNIGFIPPPVSVKLKYQPIKPDIQVTPQKVQMDARVQKPLIQYQPGTVSFHMKQKESLEIHAINLEI</sequence>
<evidence type="ECO:0008006" key="3">
    <source>
        <dbReference type="Google" id="ProtNLM"/>
    </source>
</evidence>
<organism evidence="1 2">
    <name type="scientific">Jeotgalibacillus proteolyticus</name>
    <dbReference type="NCBI Taxonomy" id="2082395"/>
    <lineage>
        <taxon>Bacteria</taxon>
        <taxon>Bacillati</taxon>
        <taxon>Bacillota</taxon>
        <taxon>Bacilli</taxon>
        <taxon>Bacillales</taxon>
        <taxon>Caryophanaceae</taxon>
        <taxon>Jeotgalibacillus</taxon>
    </lineage>
</organism>
<keyword evidence="2" id="KW-1185">Reference proteome</keyword>
<dbReference type="Proteomes" id="UP000239047">
    <property type="component" value="Unassembled WGS sequence"/>
</dbReference>
<dbReference type="InterPro" id="IPR045527">
    <property type="entry name" value="DUF6470"/>
</dbReference>
<comment type="caution">
    <text evidence="1">The sequence shown here is derived from an EMBL/GenBank/DDBJ whole genome shotgun (WGS) entry which is preliminary data.</text>
</comment>
<dbReference type="EMBL" id="PREZ01000004">
    <property type="protein sequence ID" value="PPA70243.1"/>
    <property type="molecule type" value="Genomic_DNA"/>
</dbReference>
<dbReference type="Pfam" id="PF20074">
    <property type="entry name" value="DUF6470"/>
    <property type="match status" value="1"/>
</dbReference>
<dbReference type="RefSeq" id="WP_104058193.1">
    <property type="nucleotide sequence ID" value="NZ_PREZ01000004.1"/>
</dbReference>
<evidence type="ECO:0000313" key="1">
    <source>
        <dbReference type="EMBL" id="PPA70243.1"/>
    </source>
</evidence>
<dbReference type="AlphaFoldDB" id="A0A2S5GBI0"/>
<reference evidence="1 2" key="1">
    <citation type="submission" date="2018-02" db="EMBL/GenBank/DDBJ databases">
        <title>Jeotgalibacillus proteolyticum sp. nov. a protease producing bacterium isolated from ocean sediments of Laizhou Bay.</title>
        <authorList>
            <person name="Li Y."/>
        </authorList>
    </citation>
    <scope>NUCLEOTIDE SEQUENCE [LARGE SCALE GENOMIC DNA]</scope>
    <source>
        <strain evidence="1 2">22-7</strain>
    </source>
</reference>
<proteinExistence type="predicted"/>
<protein>
    <recommendedName>
        <fullName evidence="3">YviE</fullName>
    </recommendedName>
</protein>